<reference evidence="1" key="1">
    <citation type="submission" date="2018-11" db="EMBL/GenBank/DDBJ databases">
        <authorList>
            <consortium name="Pathogen Informatics"/>
        </authorList>
    </citation>
    <scope>NUCLEOTIDE SEQUENCE</scope>
</reference>
<evidence type="ECO:0000313" key="1">
    <source>
        <dbReference type="EMBL" id="VEL25134.1"/>
    </source>
</evidence>
<proteinExistence type="predicted"/>
<dbReference type="Proteomes" id="UP000784294">
    <property type="component" value="Unassembled WGS sequence"/>
</dbReference>
<gene>
    <name evidence="1" type="ORF">PXEA_LOCUS18574</name>
</gene>
<name>A0A3S5ABW6_9PLAT</name>
<evidence type="ECO:0000313" key="2">
    <source>
        <dbReference type="Proteomes" id="UP000784294"/>
    </source>
</evidence>
<sequence>MFSLACSLDFILCFLLLFLLLLGRRRRPQTRTKSTPDRRCTSAMAITDEVSRYTGQQPTVRSCTFTLSRPEYVFRLGFSAPTSSPRLVSRGPVRLDQAAAMANRKSNSTLYPKVISFRFSAHNLSMHCFLSRVEQRFYPKICPKSQSEFWAEKSLFLNLPSLGFCGHALWKWM</sequence>
<keyword evidence="2" id="KW-1185">Reference proteome</keyword>
<organism evidence="1 2">
    <name type="scientific">Protopolystoma xenopodis</name>
    <dbReference type="NCBI Taxonomy" id="117903"/>
    <lineage>
        <taxon>Eukaryota</taxon>
        <taxon>Metazoa</taxon>
        <taxon>Spiralia</taxon>
        <taxon>Lophotrochozoa</taxon>
        <taxon>Platyhelminthes</taxon>
        <taxon>Monogenea</taxon>
        <taxon>Polyopisthocotylea</taxon>
        <taxon>Polystomatidea</taxon>
        <taxon>Polystomatidae</taxon>
        <taxon>Protopolystoma</taxon>
    </lineage>
</organism>
<comment type="caution">
    <text evidence="1">The sequence shown here is derived from an EMBL/GenBank/DDBJ whole genome shotgun (WGS) entry which is preliminary data.</text>
</comment>
<dbReference type="AlphaFoldDB" id="A0A3S5ABW6"/>
<dbReference type="EMBL" id="CAAALY010071895">
    <property type="protein sequence ID" value="VEL25134.1"/>
    <property type="molecule type" value="Genomic_DNA"/>
</dbReference>
<accession>A0A3S5ABW6</accession>
<protein>
    <submittedName>
        <fullName evidence="1">Uncharacterized protein</fullName>
    </submittedName>
</protein>